<keyword evidence="11" id="KW-1185">Reference proteome</keyword>
<evidence type="ECO:0000256" key="4">
    <source>
        <dbReference type="ARBA" id="ARBA00022729"/>
    </source>
</evidence>
<evidence type="ECO:0000256" key="8">
    <source>
        <dbReference type="ARBA" id="ARBA00045517"/>
    </source>
</evidence>
<dbReference type="OMA" id="REYQFFF"/>
<keyword evidence="3" id="KW-0597">Phosphoprotein</keyword>
<sequence length="100" mass="10933">PKSPASRGLLASLMSCVAPPVRPAPGSPLSDREYQFFFARLQPPWKAEVSCQLRQVHGCLSPIILQLDQEENHGRIPNGRDITPPAAEPAVSLPPRMPQD</sequence>
<dbReference type="InParanoid" id="A0A672TX32"/>
<dbReference type="PANTHER" id="PTHR21362:SF1">
    <property type="entry name" value="ACROSIN-BINDING PROTEIN"/>
    <property type="match status" value="1"/>
</dbReference>
<dbReference type="AlphaFoldDB" id="A0A672TX32"/>
<dbReference type="Pfam" id="PF07222">
    <property type="entry name" value="PBP_sp32"/>
    <property type="match status" value="1"/>
</dbReference>
<evidence type="ECO:0000256" key="9">
    <source>
        <dbReference type="SAM" id="MobiDB-lite"/>
    </source>
</evidence>
<dbReference type="GO" id="GO:0005634">
    <property type="term" value="C:nucleus"/>
    <property type="evidence" value="ECO:0007669"/>
    <property type="project" value="TreeGrafter"/>
</dbReference>
<reference evidence="10" key="2">
    <citation type="submission" date="2025-09" db="UniProtKB">
        <authorList>
            <consortium name="Ensembl"/>
        </authorList>
    </citation>
    <scope>IDENTIFICATION</scope>
</reference>
<comment type="subcellular location">
    <subcellularLocation>
        <location evidence="1">Cytoplasmic vesicle</location>
        <location evidence="1">Secretory vesicle</location>
        <location evidence="1">Acrosome</location>
    </subcellularLocation>
</comment>
<evidence type="ECO:0000256" key="5">
    <source>
        <dbReference type="ARBA" id="ARBA00023329"/>
    </source>
</evidence>
<accession>A0A672TX32</accession>
<dbReference type="GO" id="GO:0001669">
    <property type="term" value="C:acrosomal vesicle"/>
    <property type="evidence" value="ECO:0007669"/>
    <property type="project" value="UniProtKB-SubCell"/>
</dbReference>
<evidence type="ECO:0000256" key="7">
    <source>
        <dbReference type="ARBA" id="ARBA00033453"/>
    </source>
</evidence>
<feature type="region of interest" description="Disordered" evidence="9">
    <location>
        <begin position="71"/>
        <end position="100"/>
    </location>
</feature>
<evidence type="ECO:0000313" key="11">
    <source>
        <dbReference type="Proteomes" id="UP000472266"/>
    </source>
</evidence>
<keyword evidence="4" id="KW-0732">Signal</keyword>
<dbReference type="Ensembl" id="ENSSHBT00005008221.1">
    <property type="protein sequence ID" value="ENSSHBP00005006817.1"/>
    <property type="gene ID" value="ENSSHBG00005005978.1"/>
</dbReference>
<comment type="function">
    <text evidence="8">Acrosomal protein that maintains proacrosin (pro-ACR) as an enzymatically inactive zymogen in the acrosome. Involved also in the acrosome formation.</text>
</comment>
<name>A0A672TX32_STRHB</name>
<dbReference type="InterPro" id="IPR009865">
    <property type="entry name" value="Proacrosin-bd"/>
</dbReference>
<proteinExistence type="predicted"/>
<evidence type="ECO:0000256" key="1">
    <source>
        <dbReference type="ARBA" id="ARBA00004218"/>
    </source>
</evidence>
<dbReference type="GeneTree" id="ENSGT00960000189321"/>
<evidence type="ECO:0000256" key="6">
    <source>
        <dbReference type="ARBA" id="ARBA00032734"/>
    </source>
</evidence>
<reference evidence="10" key="1">
    <citation type="submission" date="2025-08" db="UniProtKB">
        <authorList>
            <consortium name="Ensembl"/>
        </authorList>
    </citation>
    <scope>IDENTIFICATION</scope>
</reference>
<dbReference type="Proteomes" id="UP000472266">
    <property type="component" value="Unplaced"/>
</dbReference>
<dbReference type="PANTHER" id="PTHR21362">
    <property type="entry name" value="ACROSIN-BINDING PROTEIN"/>
    <property type="match status" value="1"/>
</dbReference>
<protein>
    <recommendedName>
        <fullName evidence="2">Acrosin-binding protein</fullName>
    </recommendedName>
    <alternativeName>
        <fullName evidence="6">Acrosin-binding protein, 60 kDa form</fullName>
    </alternativeName>
    <alternativeName>
        <fullName evidence="7">Proacrosin-binding protein sp32</fullName>
    </alternativeName>
</protein>
<evidence type="ECO:0000256" key="3">
    <source>
        <dbReference type="ARBA" id="ARBA00022553"/>
    </source>
</evidence>
<keyword evidence="5" id="KW-0968">Cytoplasmic vesicle</keyword>
<evidence type="ECO:0000313" key="10">
    <source>
        <dbReference type="Ensembl" id="ENSSHBP00005006817.1"/>
    </source>
</evidence>
<organism evidence="10 11">
    <name type="scientific">Strigops habroptila</name>
    <name type="common">Kakapo</name>
    <dbReference type="NCBI Taxonomy" id="2489341"/>
    <lineage>
        <taxon>Eukaryota</taxon>
        <taxon>Metazoa</taxon>
        <taxon>Chordata</taxon>
        <taxon>Craniata</taxon>
        <taxon>Vertebrata</taxon>
        <taxon>Euteleostomi</taxon>
        <taxon>Archelosauria</taxon>
        <taxon>Archosauria</taxon>
        <taxon>Dinosauria</taxon>
        <taxon>Saurischia</taxon>
        <taxon>Theropoda</taxon>
        <taxon>Coelurosauria</taxon>
        <taxon>Aves</taxon>
        <taxon>Neognathae</taxon>
        <taxon>Neoaves</taxon>
        <taxon>Telluraves</taxon>
        <taxon>Australaves</taxon>
        <taxon>Psittaciformes</taxon>
        <taxon>Psittacidae</taxon>
        <taxon>Strigops</taxon>
    </lineage>
</organism>
<evidence type="ECO:0000256" key="2">
    <source>
        <dbReference type="ARBA" id="ARBA00018940"/>
    </source>
</evidence>